<comment type="pathway">
    <text evidence="1 14">Cofactor biosynthesis; FAD biosynthesis; FAD from FMN: step 1/1.</text>
</comment>
<comment type="similarity">
    <text evidence="14">Belongs to the ribF family.</text>
</comment>
<reference evidence="17" key="1">
    <citation type="journal article" date="2019" name="Int. J. Syst. Evol. Microbiol.">
        <title>The Global Catalogue of Microorganisms (GCM) 10K type strain sequencing project: providing services to taxonomists for standard genome sequencing and annotation.</title>
        <authorList>
            <consortium name="The Broad Institute Genomics Platform"/>
            <consortium name="The Broad Institute Genome Sequencing Center for Infectious Disease"/>
            <person name="Wu L."/>
            <person name="Ma J."/>
        </authorList>
    </citation>
    <scope>NUCLEOTIDE SEQUENCE [LARGE SCALE GENOMIC DNA]</scope>
    <source>
        <strain evidence="17">CCUG 58127</strain>
    </source>
</reference>
<comment type="catalytic activity">
    <reaction evidence="12 14">
        <text>riboflavin + ATP = FMN + ADP + H(+)</text>
        <dbReference type="Rhea" id="RHEA:14357"/>
        <dbReference type="ChEBI" id="CHEBI:15378"/>
        <dbReference type="ChEBI" id="CHEBI:30616"/>
        <dbReference type="ChEBI" id="CHEBI:57986"/>
        <dbReference type="ChEBI" id="CHEBI:58210"/>
        <dbReference type="ChEBI" id="CHEBI:456216"/>
        <dbReference type="EC" id="2.7.1.26"/>
    </reaction>
</comment>
<evidence type="ECO:0000256" key="2">
    <source>
        <dbReference type="ARBA" id="ARBA00005201"/>
    </source>
</evidence>
<evidence type="ECO:0000256" key="13">
    <source>
        <dbReference type="ARBA" id="ARBA00049494"/>
    </source>
</evidence>
<evidence type="ECO:0000256" key="11">
    <source>
        <dbReference type="ARBA" id="ARBA00023268"/>
    </source>
</evidence>
<evidence type="ECO:0000313" key="16">
    <source>
        <dbReference type="EMBL" id="MFC6707683.1"/>
    </source>
</evidence>
<feature type="domain" description="Riboflavin kinase" evidence="15">
    <location>
        <begin position="182"/>
        <end position="315"/>
    </location>
</feature>
<dbReference type="CDD" id="cd02064">
    <property type="entry name" value="FAD_synthetase_N"/>
    <property type="match status" value="1"/>
</dbReference>
<dbReference type="RefSeq" id="WP_382404351.1">
    <property type="nucleotide sequence ID" value="NZ_JBHSWH010000001.1"/>
</dbReference>
<evidence type="ECO:0000259" key="15">
    <source>
        <dbReference type="SMART" id="SM00904"/>
    </source>
</evidence>
<dbReference type="Pfam" id="PF01687">
    <property type="entry name" value="Flavokinase"/>
    <property type="match status" value="1"/>
</dbReference>
<dbReference type="SUPFAM" id="SSF52374">
    <property type="entry name" value="Nucleotidylyl transferase"/>
    <property type="match status" value="1"/>
</dbReference>
<dbReference type="Gene3D" id="3.40.50.620">
    <property type="entry name" value="HUPs"/>
    <property type="match status" value="1"/>
</dbReference>
<gene>
    <name evidence="16" type="ORF">ACFQDH_21190</name>
</gene>
<dbReference type="InterPro" id="IPR002606">
    <property type="entry name" value="Riboflavin_kinase_bac"/>
</dbReference>
<dbReference type="PANTHER" id="PTHR22749">
    <property type="entry name" value="RIBOFLAVIN KINASE/FMN ADENYLYLTRANSFERASE"/>
    <property type="match status" value="1"/>
</dbReference>
<keyword evidence="3 14" id="KW-0285">Flavoprotein</keyword>
<dbReference type="NCBIfam" id="NF004160">
    <property type="entry name" value="PRK05627.1-3"/>
    <property type="match status" value="1"/>
</dbReference>
<comment type="pathway">
    <text evidence="2 14">Cofactor biosynthesis; FMN biosynthesis; FMN from riboflavin (ATP route): step 1/1.</text>
</comment>
<dbReference type="InterPro" id="IPR023465">
    <property type="entry name" value="Riboflavin_kinase_dom_sf"/>
</dbReference>
<evidence type="ECO:0000256" key="9">
    <source>
        <dbReference type="ARBA" id="ARBA00022827"/>
    </source>
</evidence>
<keyword evidence="5 14" id="KW-0808">Transferase</keyword>
<evidence type="ECO:0000313" key="17">
    <source>
        <dbReference type="Proteomes" id="UP001596298"/>
    </source>
</evidence>
<dbReference type="InterPro" id="IPR015865">
    <property type="entry name" value="Riboflavin_kinase_bac/euk"/>
</dbReference>
<evidence type="ECO:0000256" key="8">
    <source>
        <dbReference type="ARBA" id="ARBA00022777"/>
    </source>
</evidence>
<dbReference type="SUPFAM" id="SSF82114">
    <property type="entry name" value="Riboflavin kinase-like"/>
    <property type="match status" value="1"/>
</dbReference>
<evidence type="ECO:0000256" key="3">
    <source>
        <dbReference type="ARBA" id="ARBA00022630"/>
    </source>
</evidence>
<keyword evidence="17" id="KW-1185">Reference proteome</keyword>
<dbReference type="InterPro" id="IPR014729">
    <property type="entry name" value="Rossmann-like_a/b/a_fold"/>
</dbReference>
<keyword evidence="7 14" id="KW-0547">Nucleotide-binding</keyword>
<keyword evidence="11" id="KW-0511">Multifunctional enzyme</keyword>
<keyword evidence="10 14" id="KW-0067">ATP-binding</keyword>
<dbReference type="Pfam" id="PF06574">
    <property type="entry name" value="FAD_syn"/>
    <property type="match status" value="1"/>
</dbReference>
<keyword evidence="8 14" id="KW-0418">Kinase</keyword>
<dbReference type="Proteomes" id="UP001596298">
    <property type="component" value="Unassembled WGS sequence"/>
</dbReference>
<name>A0ABW2AL71_9MICO</name>
<dbReference type="EMBL" id="JBHSWH010000001">
    <property type="protein sequence ID" value="MFC6707683.1"/>
    <property type="molecule type" value="Genomic_DNA"/>
</dbReference>
<evidence type="ECO:0000256" key="7">
    <source>
        <dbReference type="ARBA" id="ARBA00022741"/>
    </source>
</evidence>
<dbReference type="InterPro" id="IPR023468">
    <property type="entry name" value="Riboflavin_kinase"/>
</dbReference>
<dbReference type="PIRSF" id="PIRSF004491">
    <property type="entry name" value="FAD_Synth"/>
    <property type="match status" value="1"/>
</dbReference>
<organism evidence="16 17">
    <name type="scientific">Flexivirga alba</name>
    <dbReference type="NCBI Taxonomy" id="702742"/>
    <lineage>
        <taxon>Bacteria</taxon>
        <taxon>Bacillati</taxon>
        <taxon>Actinomycetota</taxon>
        <taxon>Actinomycetes</taxon>
        <taxon>Micrococcales</taxon>
        <taxon>Dermacoccaceae</taxon>
        <taxon>Flexivirga</taxon>
    </lineage>
</organism>
<dbReference type="NCBIfam" id="TIGR00083">
    <property type="entry name" value="ribF"/>
    <property type="match status" value="1"/>
</dbReference>
<evidence type="ECO:0000256" key="14">
    <source>
        <dbReference type="PIRNR" id="PIRNR004491"/>
    </source>
</evidence>
<dbReference type="InterPro" id="IPR015864">
    <property type="entry name" value="FAD_synthase"/>
</dbReference>
<accession>A0ABW2AL71</accession>
<sequence length="321" mass="35109">MLCVSHLSEIPADFGACVVTIGNFDGVHRGHAALLRQVVELARERGVRSCAVTFDPHPLQLLYPERAPQLIASSASRFDRLAQTGLDAVLVLDFTHELAAMTPEEFVSEVFVDGLHAVAAVVGSDIRFGAKNAGDVTTLRELGERYDFGVEVMADVGDGHRISSTEIRSALAEGAVDVAARALGHLHDVRGMVVRGLQRGRELGFPTANLGRMPEGLVPADGAYVGWLVRESVPVGDPEHRMPAAISIGTNPTFDDVPERTVEAYVLDRDDLDLYDEVVRIEFVRRLRGNTKFDSIDALIEQMHRDVDQAREICRKHPDTA</sequence>
<evidence type="ECO:0000256" key="5">
    <source>
        <dbReference type="ARBA" id="ARBA00022679"/>
    </source>
</evidence>
<proteinExistence type="inferred from homology"/>
<dbReference type="GO" id="GO:0003919">
    <property type="term" value="F:FMN adenylyltransferase activity"/>
    <property type="evidence" value="ECO:0007669"/>
    <property type="project" value="UniProtKB-EC"/>
</dbReference>
<keyword evidence="4 14" id="KW-0288">FMN</keyword>
<dbReference type="EC" id="2.7.7.2" evidence="14"/>
<dbReference type="Gene3D" id="2.40.30.30">
    <property type="entry name" value="Riboflavin kinase-like"/>
    <property type="match status" value="1"/>
</dbReference>
<comment type="caution">
    <text evidence="16">The sequence shown here is derived from an EMBL/GenBank/DDBJ whole genome shotgun (WGS) entry which is preliminary data.</text>
</comment>
<comment type="catalytic activity">
    <reaction evidence="13 14">
        <text>FMN + ATP + H(+) = FAD + diphosphate</text>
        <dbReference type="Rhea" id="RHEA:17237"/>
        <dbReference type="ChEBI" id="CHEBI:15378"/>
        <dbReference type="ChEBI" id="CHEBI:30616"/>
        <dbReference type="ChEBI" id="CHEBI:33019"/>
        <dbReference type="ChEBI" id="CHEBI:57692"/>
        <dbReference type="ChEBI" id="CHEBI:58210"/>
        <dbReference type="EC" id="2.7.7.2"/>
    </reaction>
</comment>
<evidence type="ECO:0000256" key="4">
    <source>
        <dbReference type="ARBA" id="ARBA00022643"/>
    </source>
</evidence>
<protein>
    <recommendedName>
        <fullName evidence="14">Riboflavin biosynthesis protein</fullName>
    </recommendedName>
    <domain>
        <recommendedName>
            <fullName evidence="14">Riboflavin kinase</fullName>
            <ecNumber evidence="14">2.7.1.26</ecNumber>
        </recommendedName>
        <alternativeName>
            <fullName evidence="14">Flavokinase</fullName>
        </alternativeName>
    </domain>
    <domain>
        <recommendedName>
            <fullName evidence="14">FMN adenylyltransferase</fullName>
            <ecNumber evidence="14">2.7.7.2</ecNumber>
        </recommendedName>
        <alternativeName>
            <fullName evidence="14">FAD pyrophosphorylase</fullName>
        </alternativeName>
        <alternativeName>
            <fullName evidence="14">FAD synthase</fullName>
        </alternativeName>
    </domain>
</protein>
<evidence type="ECO:0000256" key="12">
    <source>
        <dbReference type="ARBA" id="ARBA00047880"/>
    </source>
</evidence>
<dbReference type="GO" id="GO:0008531">
    <property type="term" value="F:riboflavin kinase activity"/>
    <property type="evidence" value="ECO:0007669"/>
    <property type="project" value="UniProtKB-EC"/>
</dbReference>
<evidence type="ECO:0000256" key="1">
    <source>
        <dbReference type="ARBA" id="ARBA00004726"/>
    </source>
</evidence>
<keyword evidence="6 14" id="KW-0548">Nucleotidyltransferase</keyword>
<dbReference type="SMART" id="SM00904">
    <property type="entry name" value="Flavokinase"/>
    <property type="match status" value="1"/>
</dbReference>
<dbReference type="EC" id="2.7.1.26" evidence="14"/>
<keyword evidence="9 14" id="KW-0274">FAD</keyword>
<evidence type="ECO:0000256" key="6">
    <source>
        <dbReference type="ARBA" id="ARBA00022695"/>
    </source>
</evidence>
<dbReference type="PANTHER" id="PTHR22749:SF6">
    <property type="entry name" value="RIBOFLAVIN KINASE"/>
    <property type="match status" value="1"/>
</dbReference>
<evidence type="ECO:0000256" key="10">
    <source>
        <dbReference type="ARBA" id="ARBA00022840"/>
    </source>
</evidence>